<dbReference type="SUPFAM" id="SSF52172">
    <property type="entry name" value="CheY-like"/>
    <property type="match status" value="1"/>
</dbReference>
<sequence>MNILVVEDNYVERSNLVRMLKSLDIDIKIFEAITGEEAIKTLEQETIQLVYSIQISILKNNQKP</sequence>
<comment type="caution">
    <text evidence="3">Lacks conserved residue(s) required for the propagation of feature annotation.</text>
</comment>
<dbReference type="EMBL" id="CP020559">
    <property type="protein sequence ID" value="ARE88172.1"/>
    <property type="molecule type" value="Genomic_DNA"/>
</dbReference>
<gene>
    <name evidence="5" type="ORF">BJL90_18060</name>
    <name evidence="6" type="ORF">CLFO_25730</name>
</gene>
<keyword evidence="7" id="KW-1185">Reference proteome</keyword>
<reference evidence="6 8" key="2">
    <citation type="submission" date="2017-03" db="EMBL/GenBank/DDBJ databases">
        <title>Complete sequence of Clostridium formicaceticum DSM 92.</title>
        <authorList>
            <person name="Poehlein A."/>
            <person name="Karl M."/>
            <person name="Bengelsdorf F.R."/>
            <person name="Duerre P."/>
            <person name="Daniel R."/>
        </authorList>
    </citation>
    <scope>NUCLEOTIDE SEQUENCE [LARGE SCALE GENOMIC DNA]</scope>
    <source>
        <strain evidence="6 8">DSM 92</strain>
    </source>
</reference>
<evidence type="ECO:0000259" key="4">
    <source>
        <dbReference type="PROSITE" id="PS50110"/>
    </source>
</evidence>
<dbReference type="PROSITE" id="PS50110">
    <property type="entry name" value="RESPONSE_REGULATORY"/>
    <property type="match status" value="1"/>
</dbReference>
<reference evidence="5 7" key="1">
    <citation type="submission" date="2016-10" db="EMBL/GenBank/DDBJ databases">
        <title>Complete Genome Sequence of Acetogen Clostridium formicoaceticum ATCC 27076.</title>
        <authorList>
            <person name="Bao T."/>
            <person name="Cheng C."/>
            <person name="Zhao J."/>
            <person name="Yang S.-T."/>
            <person name="Wang J."/>
            <person name="Wang M."/>
        </authorList>
    </citation>
    <scope>NUCLEOTIDE SEQUENCE [LARGE SCALE GENOMIC DNA]</scope>
    <source>
        <strain evidence="5 7">ATCC 27076</strain>
    </source>
</reference>
<dbReference type="GO" id="GO:0000160">
    <property type="term" value="P:phosphorelay signal transduction system"/>
    <property type="evidence" value="ECO:0007669"/>
    <property type="project" value="InterPro"/>
</dbReference>
<dbReference type="Proteomes" id="UP000177894">
    <property type="component" value="Chromosome"/>
</dbReference>
<organism evidence="6 8">
    <name type="scientific">Clostridium formicaceticum</name>
    <dbReference type="NCBI Taxonomy" id="1497"/>
    <lineage>
        <taxon>Bacteria</taxon>
        <taxon>Bacillati</taxon>
        <taxon>Bacillota</taxon>
        <taxon>Clostridia</taxon>
        <taxon>Eubacteriales</taxon>
        <taxon>Clostridiaceae</taxon>
        <taxon>Clostridium</taxon>
    </lineage>
</organism>
<name>A0AAC9RM90_9CLOT</name>
<feature type="domain" description="Response regulatory" evidence="4">
    <location>
        <begin position="2"/>
        <end position="64"/>
    </location>
</feature>
<proteinExistence type="predicted"/>
<dbReference type="InterPro" id="IPR001789">
    <property type="entry name" value="Sig_transdc_resp-reg_receiver"/>
</dbReference>
<evidence type="ECO:0000313" key="5">
    <source>
        <dbReference type="EMBL" id="AOY77593.1"/>
    </source>
</evidence>
<dbReference type="EMBL" id="CP017603">
    <property type="protein sequence ID" value="AOY77593.1"/>
    <property type="molecule type" value="Genomic_DNA"/>
</dbReference>
<evidence type="ECO:0000256" key="1">
    <source>
        <dbReference type="ARBA" id="ARBA00018672"/>
    </source>
</evidence>
<dbReference type="Proteomes" id="UP000192478">
    <property type="component" value="Chromosome"/>
</dbReference>
<evidence type="ECO:0000313" key="6">
    <source>
        <dbReference type="EMBL" id="ARE88172.1"/>
    </source>
</evidence>
<evidence type="ECO:0000313" key="8">
    <source>
        <dbReference type="Proteomes" id="UP000192478"/>
    </source>
</evidence>
<evidence type="ECO:0000256" key="3">
    <source>
        <dbReference type="PROSITE-ProRule" id="PRU00169"/>
    </source>
</evidence>
<dbReference type="AlphaFoldDB" id="A0AAC9RM90"/>
<accession>A0AAC9RM90</accession>
<comment type="function">
    <text evidence="2">May play the central regulatory role in sporulation. It may be an element of the effector pathway responsible for the activation of sporulation genes in response to nutritional stress. Spo0A may act in concert with spo0H (a sigma factor) to control the expression of some genes that are critical to the sporulation process.</text>
</comment>
<dbReference type="KEGG" id="cfm:BJL90_18060"/>
<dbReference type="RefSeq" id="WP_070971347.1">
    <property type="nucleotide sequence ID" value="NZ_CP017603.1"/>
</dbReference>
<protein>
    <recommendedName>
        <fullName evidence="1">Stage 0 sporulation protein A homolog</fullName>
    </recommendedName>
</protein>
<dbReference type="Gene3D" id="3.40.50.2300">
    <property type="match status" value="1"/>
</dbReference>
<dbReference type="InterPro" id="IPR011006">
    <property type="entry name" value="CheY-like_superfamily"/>
</dbReference>
<evidence type="ECO:0000256" key="2">
    <source>
        <dbReference type="ARBA" id="ARBA00024867"/>
    </source>
</evidence>
<evidence type="ECO:0000313" key="7">
    <source>
        <dbReference type="Proteomes" id="UP000177894"/>
    </source>
</evidence>